<organism evidence="1 2">
    <name type="scientific">Fusarium vanettenii (strain ATCC MYA-4622 / CBS 123669 / FGSC 9596 / NRRL 45880 / 77-13-4)</name>
    <name type="common">Fusarium solani subsp. pisi</name>
    <dbReference type="NCBI Taxonomy" id="660122"/>
    <lineage>
        <taxon>Eukaryota</taxon>
        <taxon>Fungi</taxon>
        <taxon>Dikarya</taxon>
        <taxon>Ascomycota</taxon>
        <taxon>Pezizomycotina</taxon>
        <taxon>Sordariomycetes</taxon>
        <taxon>Hypocreomycetidae</taxon>
        <taxon>Hypocreales</taxon>
        <taxon>Nectriaceae</taxon>
        <taxon>Fusarium</taxon>
        <taxon>Fusarium solani species complex</taxon>
        <taxon>Fusarium vanettenii</taxon>
    </lineage>
</organism>
<dbReference type="HOGENOM" id="CLU_1454798_0_0_1"/>
<dbReference type="AlphaFoldDB" id="C7ZBM1"/>
<dbReference type="EMBL" id="GG698915">
    <property type="protein sequence ID" value="EEU38618.1"/>
    <property type="molecule type" value="Genomic_DNA"/>
</dbReference>
<dbReference type="VEuPathDB" id="FungiDB:NECHADRAFT_88521"/>
<protein>
    <submittedName>
        <fullName evidence="1">Uncharacterized protein</fullName>
    </submittedName>
</protein>
<dbReference type="Proteomes" id="UP000005206">
    <property type="component" value="Chromosome 14"/>
</dbReference>
<dbReference type="RefSeq" id="XP_003044331.1">
    <property type="nucleotide sequence ID" value="XM_003044285.1"/>
</dbReference>
<reference evidence="1 2" key="1">
    <citation type="journal article" date="2009" name="PLoS Genet.">
        <title>The genome of Nectria haematococca: contribution of supernumerary chromosomes to gene expansion.</title>
        <authorList>
            <person name="Coleman J.J."/>
            <person name="Rounsley S.D."/>
            <person name="Rodriguez-Carres M."/>
            <person name="Kuo A."/>
            <person name="Wasmann C.C."/>
            <person name="Grimwood J."/>
            <person name="Schmutz J."/>
            <person name="Taga M."/>
            <person name="White G.J."/>
            <person name="Zhou S."/>
            <person name="Schwartz D.C."/>
            <person name="Freitag M."/>
            <person name="Ma L.J."/>
            <person name="Danchin E.G."/>
            <person name="Henrissat B."/>
            <person name="Coutinho P.M."/>
            <person name="Nelson D.R."/>
            <person name="Straney D."/>
            <person name="Napoli C.A."/>
            <person name="Barker B.M."/>
            <person name="Gribskov M."/>
            <person name="Rep M."/>
            <person name="Kroken S."/>
            <person name="Molnar I."/>
            <person name="Rensing C."/>
            <person name="Kennell J.C."/>
            <person name="Zamora J."/>
            <person name="Farman M.L."/>
            <person name="Selker E.U."/>
            <person name="Salamov A."/>
            <person name="Shapiro H."/>
            <person name="Pangilinan J."/>
            <person name="Lindquist E."/>
            <person name="Lamers C."/>
            <person name="Grigoriev I.V."/>
            <person name="Geiser D.M."/>
            <person name="Covert S.F."/>
            <person name="Temporini E."/>
            <person name="Vanetten H.D."/>
        </authorList>
    </citation>
    <scope>NUCLEOTIDE SEQUENCE [LARGE SCALE GENOMIC DNA]</scope>
    <source>
        <strain evidence="2">ATCC MYA-4622 / CBS 123669 / FGSC 9596 / NRRL 45880 / 77-13-4</strain>
    </source>
</reference>
<evidence type="ECO:0000313" key="1">
    <source>
        <dbReference type="EMBL" id="EEU38618.1"/>
    </source>
</evidence>
<dbReference type="GeneID" id="9670654"/>
<gene>
    <name evidence="1" type="ORF">NECHADRAFT_88521</name>
</gene>
<evidence type="ECO:0000313" key="2">
    <source>
        <dbReference type="Proteomes" id="UP000005206"/>
    </source>
</evidence>
<sequence>MDAPGRISWSPSSSKNNREFETAIKKIAKLASGNLDQPYLACTYTEGKFRADLSGIGNSDNFAKVAANNEIQGLCQTMIDVCQKGLDHPPGGLPIQDIMDYESDLIECAKTVYMIEGKWALNINRLSPLTFGGASLLNGDEVIIKVESGDEKECLFKLFKMLCENGLEPPTEGLEKKELRADLDQS</sequence>
<keyword evidence="2" id="KW-1185">Reference proteome</keyword>
<proteinExistence type="predicted"/>
<name>C7ZBM1_FUSV7</name>
<accession>C7ZBM1</accession>
<dbReference type="InParanoid" id="C7ZBM1"/>
<dbReference type="KEGG" id="nhe:NECHADRAFT_88521"/>